<keyword evidence="1" id="KW-1133">Transmembrane helix</keyword>
<sequence length="82" mass="8336">MNALAAVVVSLVLGPLTVLSFLIDPSGFLARNGLLSICYLAAASLGTVLHVAFAVRVVSAVNRRVRSSGRDAGTRPGVGSGE</sequence>
<comment type="caution">
    <text evidence="2">The sequence shown here is derived from an EMBL/GenBank/DDBJ whole genome shotgun (WGS) entry which is preliminary data.</text>
</comment>
<reference evidence="2 3" key="1">
    <citation type="journal article" date="2019" name="Int. J. Syst. Evol. Microbiol.">
        <title>The Global Catalogue of Microorganisms (GCM) 10K type strain sequencing project: providing services to taxonomists for standard genome sequencing and annotation.</title>
        <authorList>
            <consortium name="The Broad Institute Genomics Platform"/>
            <consortium name="The Broad Institute Genome Sequencing Center for Infectious Disease"/>
            <person name="Wu L."/>
            <person name="Ma J."/>
        </authorList>
    </citation>
    <scope>NUCLEOTIDE SEQUENCE [LARGE SCALE GENOMIC DNA]</scope>
    <source>
        <strain evidence="2 3">JCM 16328</strain>
    </source>
</reference>
<accession>A0AAV3TD83</accession>
<evidence type="ECO:0000313" key="2">
    <source>
        <dbReference type="EMBL" id="GAA0679905.1"/>
    </source>
</evidence>
<dbReference type="Proteomes" id="UP001500420">
    <property type="component" value="Unassembled WGS sequence"/>
</dbReference>
<keyword evidence="1" id="KW-0472">Membrane</keyword>
<name>A0AAV3TD83_9EURY</name>
<gene>
    <name evidence="2" type="ORF">GCM10009020_30730</name>
</gene>
<evidence type="ECO:0000256" key="1">
    <source>
        <dbReference type="SAM" id="Phobius"/>
    </source>
</evidence>
<organism evidence="2 3">
    <name type="scientific">Natronoarchaeum mannanilyticum</name>
    <dbReference type="NCBI Taxonomy" id="926360"/>
    <lineage>
        <taxon>Archaea</taxon>
        <taxon>Methanobacteriati</taxon>
        <taxon>Methanobacteriota</taxon>
        <taxon>Stenosarchaea group</taxon>
        <taxon>Halobacteria</taxon>
        <taxon>Halobacteriales</taxon>
        <taxon>Natronoarchaeaceae</taxon>
    </lineage>
</organism>
<dbReference type="AlphaFoldDB" id="A0AAV3TD83"/>
<feature type="transmembrane region" description="Helical" evidence="1">
    <location>
        <begin position="36"/>
        <end position="58"/>
    </location>
</feature>
<keyword evidence="1" id="KW-0812">Transmembrane</keyword>
<proteinExistence type="predicted"/>
<keyword evidence="3" id="KW-1185">Reference proteome</keyword>
<dbReference type="EMBL" id="BAAADV010000007">
    <property type="protein sequence ID" value="GAA0679905.1"/>
    <property type="molecule type" value="Genomic_DNA"/>
</dbReference>
<protein>
    <submittedName>
        <fullName evidence="2">Uncharacterized protein</fullName>
    </submittedName>
</protein>
<evidence type="ECO:0000313" key="3">
    <source>
        <dbReference type="Proteomes" id="UP001500420"/>
    </source>
</evidence>
<dbReference type="RefSeq" id="WP_343774963.1">
    <property type="nucleotide sequence ID" value="NZ_BAAADV010000007.1"/>
</dbReference>